<dbReference type="Gene3D" id="1.25.40.10">
    <property type="entry name" value="Tetratricopeptide repeat domain"/>
    <property type="match status" value="1"/>
</dbReference>
<feature type="transmembrane region" description="Helical" evidence="6">
    <location>
        <begin position="243"/>
        <end position="266"/>
    </location>
</feature>
<comment type="subcellular location">
    <subcellularLocation>
        <location evidence="1">Membrane</location>
        <topology evidence="1">Multi-pass membrane protein</topology>
    </subcellularLocation>
</comment>
<sequence length="388" mass="41228">MASDQLTSRGIAALRAGDRVRARRFLIAALRANPQDLQAWLWLSGTLPEPEAQRYCLQRVLALDPEHRAARRGLQALESRRTQQVAQAAARQQPVARELAPKVQPSAASAPVRQTVAMPSGAATRAAPMPTAPAATLERPAAVPLRPTHSQQPSRLATLAPPAPVPAALVAAPASAPACLPVQAEYANPWFTLWHQPRRAMRSAIAMRSTGETWLLAALAGVSGYLAAMAWSDLGASLGSREVLGVAIVIGPLLGMLGLQVGGVLLRTGGWLLGGRAAAGRVRAALAWATAPLILGLPLWLVQILFWPEATFQRPTNPFEQVVINGANLMHLGLWLWAAWLSLIGLAEAQLTGMLRALASWLATIFVIVLAFTFLFGGAALIIGWRGG</sequence>
<name>A0A2A6RMM9_9CHLR</name>
<keyword evidence="9" id="KW-1185">Reference proteome</keyword>
<dbReference type="RefSeq" id="WP_097642822.1">
    <property type="nucleotide sequence ID" value="NZ_NQWI01000011.1"/>
</dbReference>
<evidence type="ECO:0000256" key="6">
    <source>
        <dbReference type="SAM" id="Phobius"/>
    </source>
</evidence>
<evidence type="ECO:0000256" key="2">
    <source>
        <dbReference type="ARBA" id="ARBA00022692"/>
    </source>
</evidence>
<evidence type="ECO:0000259" key="7">
    <source>
        <dbReference type="Pfam" id="PF04893"/>
    </source>
</evidence>
<feature type="transmembrane region" description="Helical" evidence="6">
    <location>
        <begin position="327"/>
        <end position="346"/>
    </location>
</feature>
<dbReference type="Proteomes" id="UP000220527">
    <property type="component" value="Unassembled WGS sequence"/>
</dbReference>
<evidence type="ECO:0000256" key="4">
    <source>
        <dbReference type="ARBA" id="ARBA00023136"/>
    </source>
</evidence>
<dbReference type="InterPro" id="IPR011990">
    <property type="entry name" value="TPR-like_helical_dom_sf"/>
</dbReference>
<evidence type="ECO:0000313" key="9">
    <source>
        <dbReference type="Proteomes" id="UP000220527"/>
    </source>
</evidence>
<comment type="caution">
    <text evidence="8">The sequence shown here is derived from an EMBL/GenBank/DDBJ whole genome shotgun (WGS) entry which is preliminary data.</text>
</comment>
<feature type="transmembrane region" description="Helical" evidence="6">
    <location>
        <begin position="358"/>
        <end position="385"/>
    </location>
</feature>
<feature type="domain" description="Yip1" evidence="7">
    <location>
        <begin position="193"/>
        <end position="374"/>
    </location>
</feature>
<protein>
    <recommendedName>
        <fullName evidence="7">Yip1 domain-containing protein</fullName>
    </recommendedName>
</protein>
<feature type="compositionally biased region" description="Low complexity" evidence="5">
    <location>
        <begin position="85"/>
        <end position="97"/>
    </location>
</feature>
<dbReference type="GO" id="GO:0016020">
    <property type="term" value="C:membrane"/>
    <property type="evidence" value="ECO:0007669"/>
    <property type="project" value="UniProtKB-SubCell"/>
</dbReference>
<accession>A0A2A6RMM9</accession>
<evidence type="ECO:0000256" key="1">
    <source>
        <dbReference type="ARBA" id="ARBA00004141"/>
    </source>
</evidence>
<keyword evidence="4 6" id="KW-0472">Membrane</keyword>
<dbReference type="Pfam" id="PF04893">
    <property type="entry name" value="Yip1"/>
    <property type="match status" value="1"/>
</dbReference>
<reference evidence="9" key="1">
    <citation type="submission" date="2017-08" db="EMBL/GenBank/DDBJ databases">
        <authorList>
            <person name="Grouzdev D.S."/>
            <person name="Gaisin V.A."/>
            <person name="Rysina M.S."/>
            <person name="Gorlenko V.M."/>
        </authorList>
    </citation>
    <scope>NUCLEOTIDE SEQUENCE [LARGE SCALE GENOMIC DNA]</scope>
    <source>
        <strain evidence="9">Kir15-3F</strain>
    </source>
</reference>
<evidence type="ECO:0000256" key="5">
    <source>
        <dbReference type="SAM" id="MobiDB-lite"/>
    </source>
</evidence>
<keyword evidence="3 6" id="KW-1133">Transmembrane helix</keyword>
<evidence type="ECO:0000313" key="8">
    <source>
        <dbReference type="EMBL" id="PDW04344.1"/>
    </source>
</evidence>
<feature type="transmembrane region" description="Helical" evidence="6">
    <location>
        <begin position="286"/>
        <end position="307"/>
    </location>
</feature>
<feature type="region of interest" description="Disordered" evidence="5">
    <location>
        <begin position="85"/>
        <end position="113"/>
    </location>
</feature>
<dbReference type="EMBL" id="NQWI01000011">
    <property type="protein sequence ID" value="PDW04344.1"/>
    <property type="molecule type" value="Genomic_DNA"/>
</dbReference>
<dbReference type="OrthoDB" id="157774at2"/>
<feature type="transmembrane region" description="Helical" evidence="6">
    <location>
        <begin position="213"/>
        <end position="231"/>
    </location>
</feature>
<dbReference type="InterPro" id="IPR006977">
    <property type="entry name" value="Yip1_dom"/>
</dbReference>
<gene>
    <name evidence="8" type="ORF">CJ255_04110</name>
</gene>
<dbReference type="AlphaFoldDB" id="A0A2A6RMM9"/>
<keyword evidence="2 6" id="KW-0812">Transmembrane</keyword>
<proteinExistence type="predicted"/>
<organism evidence="8 9">
    <name type="scientific">Candidatus Viridilinea mediisalina</name>
    <dbReference type="NCBI Taxonomy" id="2024553"/>
    <lineage>
        <taxon>Bacteria</taxon>
        <taxon>Bacillati</taxon>
        <taxon>Chloroflexota</taxon>
        <taxon>Chloroflexia</taxon>
        <taxon>Chloroflexales</taxon>
        <taxon>Chloroflexineae</taxon>
        <taxon>Oscillochloridaceae</taxon>
        <taxon>Candidatus Viridilinea</taxon>
    </lineage>
</organism>
<evidence type="ECO:0000256" key="3">
    <source>
        <dbReference type="ARBA" id="ARBA00022989"/>
    </source>
</evidence>